<dbReference type="InterPro" id="IPR036291">
    <property type="entry name" value="NAD(P)-bd_dom_sf"/>
</dbReference>
<comment type="caution">
    <text evidence="1">The sequence shown here is derived from an EMBL/GenBank/DDBJ whole genome shotgun (WGS) entry which is preliminary data.</text>
</comment>
<organism evidence="1 2">
    <name type="scientific">Dendryphion nanum</name>
    <dbReference type="NCBI Taxonomy" id="256645"/>
    <lineage>
        <taxon>Eukaryota</taxon>
        <taxon>Fungi</taxon>
        <taxon>Dikarya</taxon>
        <taxon>Ascomycota</taxon>
        <taxon>Pezizomycotina</taxon>
        <taxon>Dothideomycetes</taxon>
        <taxon>Pleosporomycetidae</taxon>
        <taxon>Pleosporales</taxon>
        <taxon>Torulaceae</taxon>
        <taxon>Dendryphion</taxon>
    </lineage>
</organism>
<dbReference type="Proteomes" id="UP000700596">
    <property type="component" value="Unassembled WGS sequence"/>
</dbReference>
<dbReference type="SUPFAM" id="SSF51735">
    <property type="entry name" value="NAD(P)-binding Rossmann-fold domains"/>
    <property type="match status" value="1"/>
</dbReference>
<dbReference type="PANTHER" id="PTHR45458">
    <property type="entry name" value="SHORT-CHAIN DEHYDROGENASE/REDUCTASE SDR"/>
    <property type="match status" value="1"/>
</dbReference>
<evidence type="ECO:0000313" key="1">
    <source>
        <dbReference type="EMBL" id="KAH7125107.1"/>
    </source>
</evidence>
<dbReference type="Pfam" id="PF00106">
    <property type="entry name" value="adh_short"/>
    <property type="match status" value="1"/>
</dbReference>
<dbReference type="EMBL" id="JAGMWT010000007">
    <property type="protein sequence ID" value="KAH7125107.1"/>
    <property type="molecule type" value="Genomic_DNA"/>
</dbReference>
<dbReference type="OrthoDB" id="9876299at2759"/>
<dbReference type="InterPro" id="IPR052184">
    <property type="entry name" value="SDR_enzymes"/>
</dbReference>
<dbReference type="GO" id="GO:0016616">
    <property type="term" value="F:oxidoreductase activity, acting on the CH-OH group of donors, NAD or NADP as acceptor"/>
    <property type="evidence" value="ECO:0007669"/>
    <property type="project" value="TreeGrafter"/>
</dbReference>
<evidence type="ECO:0000313" key="2">
    <source>
        <dbReference type="Proteomes" id="UP000700596"/>
    </source>
</evidence>
<sequence>MPPTIILITGANRGLGLGLVGRYLALPDHTVIATVRNPLHPTSVALLSLPSGTDSTLIVLRLDVSVEQDSFNAVRELGQKHAIDHLDIVIANAGISAIWPTVADLKLDDLKAHVEPNVYGVVSLYQATLPLLKKSTREPKFLPMGSSAGFITNQLPIPNAAYGPSKAMLHWLTVRINAEEDWLNAYVLSPGWVQTELGNAGAVFFGLEQAHVTVEDSCNGMVEIIAKSTKKDHGGKMVSYDGSIESTW</sequence>
<accession>A0A9P9DU43</accession>
<dbReference type="PANTHER" id="PTHR45458:SF1">
    <property type="entry name" value="SHORT CHAIN DEHYDROGENASE"/>
    <property type="match status" value="1"/>
</dbReference>
<keyword evidence="2" id="KW-1185">Reference proteome</keyword>
<name>A0A9P9DU43_9PLEO</name>
<dbReference type="Gene3D" id="3.40.50.720">
    <property type="entry name" value="NAD(P)-binding Rossmann-like Domain"/>
    <property type="match status" value="1"/>
</dbReference>
<dbReference type="AlphaFoldDB" id="A0A9P9DU43"/>
<proteinExistence type="predicted"/>
<dbReference type="InterPro" id="IPR002347">
    <property type="entry name" value="SDR_fam"/>
</dbReference>
<protein>
    <submittedName>
        <fullName evidence="1">Uncharacterized protein</fullName>
    </submittedName>
</protein>
<gene>
    <name evidence="1" type="ORF">B0J11DRAFT_527579</name>
</gene>
<reference evidence="1" key="1">
    <citation type="journal article" date="2021" name="Nat. Commun.">
        <title>Genetic determinants of endophytism in the Arabidopsis root mycobiome.</title>
        <authorList>
            <person name="Mesny F."/>
            <person name="Miyauchi S."/>
            <person name="Thiergart T."/>
            <person name="Pickel B."/>
            <person name="Atanasova L."/>
            <person name="Karlsson M."/>
            <person name="Huettel B."/>
            <person name="Barry K.W."/>
            <person name="Haridas S."/>
            <person name="Chen C."/>
            <person name="Bauer D."/>
            <person name="Andreopoulos W."/>
            <person name="Pangilinan J."/>
            <person name="LaButti K."/>
            <person name="Riley R."/>
            <person name="Lipzen A."/>
            <person name="Clum A."/>
            <person name="Drula E."/>
            <person name="Henrissat B."/>
            <person name="Kohler A."/>
            <person name="Grigoriev I.V."/>
            <person name="Martin F.M."/>
            <person name="Hacquard S."/>
        </authorList>
    </citation>
    <scope>NUCLEOTIDE SEQUENCE</scope>
    <source>
        <strain evidence="1">MPI-CAGE-CH-0243</strain>
    </source>
</reference>
<dbReference type="PRINTS" id="PR00081">
    <property type="entry name" value="GDHRDH"/>
</dbReference>